<dbReference type="InterPro" id="IPR004364">
    <property type="entry name" value="Aa-tRNA-synt_II"/>
</dbReference>
<evidence type="ECO:0000256" key="16">
    <source>
        <dbReference type="ARBA" id="ARBA00023251"/>
    </source>
</evidence>
<evidence type="ECO:0000259" key="24">
    <source>
        <dbReference type="PROSITE" id="PS50862"/>
    </source>
</evidence>
<feature type="binding site" evidence="21">
    <location>
        <position position="1105"/>
    </location>
    <ligand>
        <name>Mg(2+)</name>
        <dbReference type="ChEBI" id="CHEBI:18420"/>
        <label>1</label>
    </ligand>
</feature>
<evidence type="ECO:0000256" key="8">
    <source>
        <dbReference type="ARBA" id="ARBA00022723"/>
    </source>
</evidence>
<evidence type="ECO:0000256" key="13">
    <source>
        <dbReference type="ARBA" id="ARBA00023098"/>
    </source>
</evidence>
<keyword evidence="14 23" id="KW-0472">Membrane</keyword>
<evidence type="ECO:0000256" key="5">
    <source>
        <dbReference type="ARBA" id="ARBA00022598"/>
    </source>
</evidence>
<evidence type="ECO:0000256" key="17">
    <source>
        <dbReference type="ARBA" id="ARBA00023268"/>
    </source>
</evidence>
<dbReference type="SUPFAM" id="SSF55681">
    <property type="entry name" value="Class II aaRS and biotin synthetases"/>
    <property type="match status" value="1"/>
</dbReference>
<feature type="domain" description="Aminoacyl-transfer RNA synthetases class-II family profile" evidence="24">
    <location>
        <begin position="873"/>
        <end position="1186"/>
    </location>
</feature>
<evidence type="ECO:0000256" key="23">
    <source>
        <dbReference type="SAM" id="Phobius"/>
    </source>
</evidence>
<reference evidence="25 26" key="1">
    <citation type="submission" date="2017-08" db="EMBL/GenBank/DDBJ databases">
        <title>Phylogenetic analysis of Mycobacterium avium complex whole genomes.</title>
        <authorList>
            <person name="Caverly L.J."/>
            <person name="Spilker T."/>
            <person name="Lipuma J."/>
        </authorList>
    </citation>
    <scope>NUCLEOTIDE SEQUENCE [LARGE SCALE GENOMIC DNA]</scope>
    <source>
        <strain evidence="25 26">FLAC0165</strain>
    </source>
</reference>
<evidence type="ECO:0000313" key="26">
    <source>
        <dbReference type="Proteomes" id="UP000217768"/>
    </source>
</evidence>
<dbReference type="InterPro" id="IPR044136">
    <property type="entry name" value="Lys-tRNA-ligase_II_N"/>
</dbReference>
<dbReference type="AlphaFoldDB" id="A0A2A2ZKT8"/>
<evidence type="ECO:0000256" key="6">
    <source>
        <dbReference type="ARBA" id="ARBA00022679"/>
    </source>
</evidence>
<evidence type="ECO:0000256" key="9">
    <source>
        <dbReference type="ARBA" id="ARBA00022741"/>
    </source>
</evidence>
<keyword evidence="7 23" id="KW-0812">Transmembrane</keyword>
<feature type="region of interest" description="Disordered" evidence="22">
    <location>
        <begin position="689"/>
        <end position="709"/>
    </location>
</feature>
<feature type="binding site" evidence="21">
    <location>
        <position position="1112"/>
    </location>
    <ligand>
        <name>Mg(2+)</name>
        <dbReference type="ChEBI" id="CHEBI:18420"/>
        <label>1</label>
    </ligand>
</feature>
<evidence type="ECO:0000256" key="19">
    <source>
        <dbReference type="ARBA" id="ARBA00047540"/>
    </source>
</evidence>
<feature type="transmembrane region" description="Helical" evidence="23">
    <location>
        <begin position="108"/>
        <end position="127"/>
    </location>
</feature>
<dbReference type="CDD" id="cd04322">
    <property type="entry name" value="LysRS_N"/>
    <property type="match status" value="1"/>
</dbReference>
<evidence type="ECO:0000256" key="21">
    <source>
        <dbReference type="HAMAP-Rule" id="MF_00252"/>
    </source>
</evidence>
<dbReference type="GO" id="GO:0046677">
    <property type="term" value="P:response to antibiotic"/>
    <property type="evidence" value="ECO:0007669"/>
    <property type="project" value="UniProtKB-KW"/>
</dbReference>
<dbReference type="EC" id="6.1.1.6" evidence="21"/>
<dbReference type="HAMAP" id="MF_00252">
    <property type="entry name" value="Lys_tRNA_synth_class2"/>
    <property type="match status" value="1"/>
</dbReference>
<dbReference type="Proteomes" id="UP000217768">
    <property type="component" value="Unassembled WGS sequence"/>
</dbReference>
<evidence type="ECO:0000256" key="22">
    <source>
        <dbReference type="SAM" id="MobiDB-lite"/>
    </source>
</evidence>
<evidence type="ECO:0000256" key="11">
    <source>
        <dbReference type="ARBA" id="ARBA00022842"/>
    </source>
</evidence>
<keyword evidence="10 21" id="KW-0067">ATP-binding</keyword>
<dbReference type="GO" id="GO:0000049">
    <property type="term" value="F:tRNA binding"/>
    <property type="evidence" value="ECO:0007669"/>
    <property type="project" value="TreeGrafter"/>
</dbReference>
<keyword evidence="21" id="KW-0648">Protein biosynthesis</keyword>
<proteinExistence type="inferred from homology"/>
<evidence type="ECO:0000256" key="1">
    <source>
        <dbReference type="ARBA" id="ARBA00004651"/>
    </source>
</evidence>
<dbReference type="Gene3D" id="3.30.930.10">
    <property type="entry name" value="Bira Bifunctional Protein, Domain 2"/>
    <property type="match status" value="1"/>
</dbReference>
<dbReference type="Pfam" id="PF16995">
    <property type="entry name" value="tRNA-synt_2_TM"/>
    <property type="match status" value="1"/>
</dbReference>
<dbReference type="PANTHER" id="PTHR42918:SF15">
    <property type="entry name" value="LYSINE--TRNA LIGASE, CHLOROPLASTIC_MITOCHONDRIAL"/>
    <property type="match status" value="1"/>
</dbReference>
<dbReference type="Pfam" id="PF00152">
    <property type="entry name" value="tRNA-synt_2"/>
    <property type="match status" value="1"/>
</dbReference>
<dbReference type="Gene3D" id="2.40.50.140">
    <property type="entry name" value="Nucleic acid-binding proteins"/>
    <property type="match status" value="1"/>
</dbReference>
<keyword evidence="15 21" id="KW-0030">Aminoacyl-tRNA synthetase</keyword>
<keyword evidence="6" id="KW-0808">Transferase</keyword>
<feature type="region of interest" description="Disordered" evidence="22">
    <location>
        <begin position="1"/>
        <end position="54"/>
    </location>
</feature>
<dbReference type="InterPro" id="IPR024320">
    <property type="entry name" value="LPG_synthase_C"/>
</dbReference>
<comment type="subunit">
    <text evidence="21">Homodimer.</text>
</comment>
<comment type="cofactor">
    <cofactor evidence="21">
        <name>Mg(2+)</name>
        <dbReference type="ChEBI" id="CHEBI:18420"/>
    </cofactor>
    <text evidence="21">Binds 3 Mg(2+) ions per subunit.</text>
</comment>
<evidence type="ECO:0000256" key="4">
    <source>
        <dbReference type="ARBA" id="ARBA00022475"/>
    </source>
</evidence>
<keyword evidence="21" id="KW-0963">Cytoplasm</keyword>
<dbReference type="GO" id="GO:0004824">
    <property type="term" value="F:lysine-tRNA ligase activity"/>
    <property type="evidence" value="ECO:0007669"/>
    <property type="project" value="UniProtKB-UniRule"/>
</dbReference>
<evidence type="ECO:0000256" key="20">
    <source>
        <dbReference type="ARBA" id="ARBA00048573"/>
    </source>
</evidence>
<dbReference type="InterPro" id="IPR045864">
    <property type="entry name" value="aa-tRNA-synth_II/BPL/LPL"/>
</dbReference>
<dbReference type="InterPro" id="IPR006195">
    <property type="entry name" value="aa-tRNA-synth_II"/>
</dbReference>
<dbReference type="PRINTS" id="PR00982">
    <property type="entry name" value="TRNASYNTHLYS"/>
</dbReference>
<dbReference type="GO" id="GO:0005886">
    <property type="term" value="C:plasma membrane"/>
    <property type="evidence" value="ECO:0007669"/>
    <property type="project" value="UniProtKB-SubCell"/>
</dbReference>
<keyword evidence="16" id="KW-0046">Antibiotic resistance</keyword>
<dbReference type="InterPro" id="IPR012340">
    <property type="entry name" value="NA-bd_OB-fold"/>
</dbReference>
<comment type="similarity">
    <text evidence="2">In the N-terminal section; belongs to the LPG synthetase family.</text>
</comment>
<dbReference type="InterPro" id="IPR002313">
    <property type="entry name" value="Lys-tRNA-ligase_II"/>
</dbReference>
<evidence type="ECO:0000256" key="10">
    <source>
        <dbReference type="ARBA" id="ARBA00022840"/>
    </source>
</evidence>
<dbReference type="NCBIfam" id="TIGR00499">
    <property type="entry name" value="lysS_bact"/>
    <property type="match status" value="1"/>
</dbReference>
<keyword evidence="17" id="KW-0511">Multifunctional enzyme</keyword>
<dbReference type="Pfam" id="PF01336">
    <property type="entry name" value="tRNA_anti-codon"/>
    <property type="match status" value="1"/>
</dbReference>
<feature type="compositionally biased region" description="Basic and acidic residues" evidence="22">
    <location>
        <begin position="697"/>
        <end position="709"/>
    </location>
</feature>
<feature type="transmembrane region" description="Helical" evidence="23">
    <location>
        <begin position="175"/>
        <end position="193"/>
    </location>
</feature>
<evidence type="ECO:0000256" key="15">
    <source>
        <dbReference type="ARBA" id="ARBA00023146"/>
    </source>
</evidence>
<evidence type="ECO:0000256" key="2">
    <source>
        <dbReference type="ARBA" id="ARBA00005270"/>
    </source>
</evidence>
<evidence type="ECO:0000313" key="25">
    <source>
        <dbReference type="EMBL" id="PBA27086.1"/>
    </source>
</evidence>
<feature type="compositionally biased region" description="Low complexity" evidence="22">
    <location>
        <begin position="81"/>
        <end position="95"/>
    </location>
</feature>
<evidence type="ECO:0000256" key="12">
    <source>
        <dbReference type="ARBA" id="ARBA00022989"/>
    </source>
</evidence>
<keyword evidence="9 21" id="KW-0547">Nucleotide-binding</keyword>
<dbReference type="PROSITE" id="PS50862">
    <property type="entry name" value="AA_TRNA_LIGASE_II"/>
    <property type="match status" value="1"/>
</dbReference>
<comment type="similarity">
    <text evidence="21">Belongs to the class-II aminoacyl-tRNA synthetase family.</text>
</comment>
<dbReference type="Pfam" id="PF09924">
    <property type="entry name" value="LPG_synthase_C"/>
    <property type="match status" value="1"/>
</dbReference>
<dbReference type="GO" id="GO:0050071">
    <property type="term" value="F:phosphatidylglycerol lysyltransferase activity"/>
    <property type="evidence" value="ECO:0007669"/>
    <property type="project" value="UniProtKB-EC"/>
</dbReference>
<gene>
    <name evidence="21" type="primary">lysS</name>
    <name evidence="25" type="ORF">CKJ66_09455</name>
</gene>
<accession>A0A2A2ZKT8</accession>
<keyword evidence="4" id="KW-1003">Cell membrane</keyword>
<dbReference type="GO" id="GO:0006629">
    <property type="term" value="P:lipid metabolic process"/>
    <property type="evidence" value="ECO:0007669"/>
    <property type="project" value="UniProtKB-KW"/>
</dbReference>
<comment type="similarity">
    <text evidence="3">In the C-terminal section; belongs to the class-II aminoacyl-tRNA synthetase family.</text>
</comment>
<sequence>MSSARGGSGTPLTVPGLRRAGRSRQFSSVEEAFSTSAARPGRRERRSGRENTAKFVPATLSASTSFSRIEGISSRSVTLASPGSRSGSGPRSGPRLGFANRSTSRYRWVPAAAGWTVGVIATVSLLGSVSPLIRYLIKVPREFINDYLFNFPDTSIAWSFVLALLAAALTARKRIAWLLLLGNMILAAALNVADIAAGDNTAAEIFGENLGFAVHIVAIVLLVLAYREFWAKVRKGALVKAAAVLVAGDVVGILVSWGLVELFPGTLARQDRLPYVVNRVVGFALADPDLFTGRPHVFLNAIFGLFGALALIMATIVLFQSQRAENALTGEDESAIRGLLELYGKNDSLGYFATRRDKSVVFAQSGRAAITYRVEIGVCLASGDPIGDPRAWPQAVDAWLGLCQTYGWAPGVMGASTQGARTYREAGLNALELGDEAILRTSEFKLSGPDMRGVRQAVTRARRAGLTVRIRRHRDISPEAMADTIARADAWRDTQTERGFSMALGRLGDPADGDCLLVEAIDRDGSVVAMLSLVPWGTTGVSLDLMRRSPSSPNGTIELMVSELALNAESLGITRISLNFAMFRSAFEQGAQLGAGPVARLWRGLLLFFSRWWQLETLYRSNMKYQPDWVPRYACYEDARLIPRVGVASVIAEGFLVLPFSRRDKVHTGHHPAVPARLAQSGLLHHDGSAPDVSGLRPERTDAEEARSRLPEQVRVRLAKLKVLQRNGVDAYPVGCPPSHTVAQALDADDQQDITVAGRILRIRDFGGVLFAQLRDWSGEMQVLLDNSRLERGRTADFTAAIDLGDLVEVSGQMGFSKKGTRSLIVTDWRMIGKCLRPLPNKWKGLTDPEARVRTRYVDLAVNPESRELIAARSEVLRSVRQTLFAKGFIEVETPILQQIHGGATARPFVTHINTYDMDLFLRIAPELYLKRLCVGGVERVFELGRAFRNEGVDFSHNPEFTLLEAYQAHADYRVWIDGCRELIQNAAQAAHGEQTVLRPGADGRLQPVDISGIWAVKTVHDAVSEALGEQVDPGTSLSTLRKLSDAARIPYRAHWDAGAVVLELYEHLVEDRTEEPTFYVDFPTSVSPLTRPHRSRPGVAERWDLVAWGVELATAYSELTDPVEQRRRLQEQSLLAAGGDPEAMELDEDFLQAMEYAMPPTGGLGMGVDRLVMLITGRSIRETLPFPLAKPH</sequence>
<dbReference type="InterPro" id="IPR004365">
    <property type="entry name" value="NA-bd_OB_tRNA"/>
</dbReference>
<keyword evidence="8 21" id="KW-0479">Metal-binding</keyword>
<evidence type="ECO:0000256" key="18">
    <source>
        <dbReference type="ARBA" id="ARBA00024681"/>
    </source>
</evidence>
<dbReference type="PANTHER" id="PTHR42918">
    <property type="entry name" value="LYSYL-TRNA SYNTHETASE"/>
    <property type="match status" value="1"/>
</dbReference>
<dbReference type="InterPro" id="IPR031553">
    <property type="entry name" value="tRNA-synt_2_TM"/>
</dbReference>
<keyword evidence="12 23" id="KW-1133">Transmembrane helix</keyword>
<feature type="binding site" evidence="21">
    <location>
        <position position="1112"/>
    </location>
    <ligand>
        <name>Mg(2+)</name>
        <dbReference type="ChEBI" id="CHEBI:18420"/>
        <label>2</label>
    </ligand>
</feature>
<dbReference type="GO" id="GO:0005524">
    <property type="term" value="F:ATP binding"/>
    <property type="evidence" value="ECO:0007669"/>
    <property type="project" value="UniProtKB-UniRule"/>
</dbReference>
<comment type="catalytic activity">
    <reaction evidence="20 21">
        <text>tRNA(Lys) + L-lysine + ATP = L-lysyl-tRNA(Lys) + AMP + diphosphate</text>
        <dbReference type="Rhea" id="RHEA:20792"/>
        <dbReference type="Rhea" id="RHEA-COMP:9696"/>
        <dbReference type="Rhea" id="RHEA-COMP:9697"/>
        <dbReference type="ChEBI" id="CHEBI:30616"/>
        <dbReference type="ChEBI" id="CHEBI:32551"/>
        <dbReference type="ChEBI" id="CHEBI:33019"/>
        <dbReference type="ChEBI" id="CHEBI:78442"/>
        <dbReference type="ChEBI" id="CHEBI:78529"/>
        <dbReference type="ChEBI" id="CHEBI:456215"/>
        <dbReference type="EC" id="6.1.1.6"/>
    </reaction>
</comment>
<comment type="function">
    <text evidence="18">Catalyzes the production of L-lysyl-tRNA(Lys)transfer and the transfer of a lysyl group from L-lysyl-tRNA(Lys) to membrane-bound phosphatidylglycerol (PG), which produces lysylphosphatidylglycerol (LPG), one of the components of the bacterial membrane with a positive net charge. LPG synthesis contributes to the resistance to cationic antimicrobial peptides (CAMPs) and likely protects M.tuberculosis against the CAMPs produced by competiting microorganisms (bacteriocins). In fact, the modification of anionic phosphatidylglycerol with positively charged L-lysine results in repulsion of the peptides.</text>
</comment>
<evidence type="ECO:0000256" key="14">
    <source>
        <dbReference type="ARBA" id="ARBA00023136"/>
    </source>
</evidence>
<name>A0A2A2ZKT8_MYCAV</name>
<feature type="transmembrane region" description="Helical" evidence="23">
    <location>
        <begin position="147"/>
        <end position="168"/>
    </location>
</feature>
<feature type="transmembrane region" description="Helical" evidence="23">
    <location>
        <begin position="297"/>
        <end position="319"/>
    </location>
</feature>
<keyword evidence="5 21" id="KW-0436">Ligase</keyword>
<feature type="transmembrane region" description="Helical" evidence="23">
    <location>
        <begin position="205"/>
        <end position="226"/>
    </location>
</feature>
<feature type="region of interest" description="Disordered" evidence="22">
    <location>
        <begin position="77"/>
        <end position="98"/>
    </location>
</feature>
<dbReference type="GO" id="GO:0000287">
    <property type="term" value="F:magnesium ion binding"/>
    <property type="evidence" value="ECO:0007669"/>
    <property type="project" value="UniProtKB-UniRule"/>
</dbReference>
<comment type="caution">
    <text evidence="25">The sequence shown here is derived from an EMBL/GenBank/DDBJ whole genome shotgun (WGS) entry which is preliminary data.</text>
</comment>
<comment type="subcellular location">
    <subcellularLocation>
        <location evidence="1">Cell membrane</location>
        <topology evidence="1">Multi-pass membrane protein</topology>
    </subcellularLocation>
    <subcellularLocation>
        <location evidence="21">Cytoplasm</location>
    </subcellularLocation>
</comment>
<dbReference type="InterPro" id="IPR018149">
    <property type="entry name" value="Lys-tRNA-synth_II_C"/>
</dbReference>
<dbReference type="GO" id="GO:0005829">
    <property type="term" value="C:cytosol"/>
    <property type="evidence" value="ECO:0007669"/>
    <property type="project" value="TreeGrafter"/>
</dbReference>
<organism evidence="25 26">
    <name type="scientific">Mycobacterium avium</name>
    <dbReference type="NCBI Taxonomy" id="1764"/>
    <lineage>
        <taxon>Bacteria</taxon>
        <taxon>Bacillati</taxon>
        <taxon>Actinomycetota</taxon>
        <taxon>Actinomycetes</taxon>
        <taxon>Mycobacteriales</taxon>
        <taxon>Mycobacteriaceae</taxon>
        <taxon>Mycobacterium</taxon>
        <taxon>Mycobacterium avium complex (MAC)</taxon>
    </lineage>
</organism>
<keyword evidence="11 21" id="KW-0460">Magnesium</keyword>
<dbReference type="GO" id="GO:0006430">
    <property type="term" value="P:lysyl-tRNA aminoacylation"/>
    <property type="evidence" value="ECO:0007669"/>
    <property type="project" value="UniProtKB-UniRule"/>
</dbReference>
<dbReference type="NCBIfam" id="NF002821">
    <property type="entry name" value="PRK02983.1"/>
    <property type="match status" value="1"/>
</dbReference>
<dbReference type="EMBL" id="NSFD01000011">
    <property type="protein sequence ID" value="PBA27086.1"/>
    <property type="molecule type" value="Genomic_DNA"/>
</dbReference>
<dbReference type="SUPFAM" id="SSF50249">
    <property type="entry name" value="Nucleic acid-binding proteins"/>
    <property type="match status" value="1"/>
</dbReference>
<protein>
    <recommendedName>
        <fullName evidence="21">Lysine--tRNA ligase</fullName>
        <ecNumber evidence="21">6.1.1.6</ecNumber>
    </recommendedName>
    <alternativeName>
        <fullName evidence="21">Lysyl-tRNA synthetase</fullName>
        <shortName evidence="21">LysRS</shortName>
    </alternativeName>
</protein>
<comment type="catalytic activity">
    <reaction evidence="19">
        <text>L-lysyl-tRNA(Lys) + a 1,2-diacyl-sn-glycero-3-phospho-(1'-sn-glycerol) = a 1,2-diacyl-sn-glycero-3-phospho-1'-(3'-O-L-lysyl)-sn-glycerol + tRNA(Lys)</text>
        <dbReference type="Rhea" id="RHEA:10668"/>
        <dbReference type="Rhea" id="RHEA-COMP:9696"/>
        <dbReference type="Rhea" id="RHEA-COMP:9697"/>
        <dbReference type="ChEBI" id="CHEBI:64716"/>
        <dbReference type="ChEBI" id="CHEBI:75792"/>
        <dbReference type="ChEBI" id="CHEBI:78442"/>
        <dbReference type="ChEBI" id="CHEBI:78529"/>
        <dbReference type="EC" id="2.3.2.3"/>
    </reaction>
</comment>
<keyword evidence="13" id="KW-0443">Lipid metabolism</keyword>
<evidence type="ECO:0000256" key="3">
    <source>
        <dbReference type="ARBA" id="ARBA00009968"/>
    </source>
</evidence>
<dbReference type="NCBIfam" id="NF001756">
    <property type="entry name" value="PRK00484.1"/>
    <property type="match status" value="1"/>
</dbReference>
<evidence type="ECO:0000256" key="7">
    <source>
        <dbReference type="ARBA" id="ARBA00022692"/>
    </source>
</evidence>